<proteinExistence type="predicted"/>
<dbReference type="Proteomes" id="UP000752171">
    <property type="component" value="Unassembled WGS sequence"/>
</dbReference>
<evidence type="ECO:0000313" key="2">
    <source>
        <dbReference type="EMBL" id="KAG9267453.1"/>
    </source>
</evidence>
<comment type="caution">
    <text evidence="2">The sequence shown here is derived from an EMBL/GenBank/DDBJ whole genome shotgun (WGS) entry which is preliminary data.</text>
</comment>
<name>A0A8T2L766_ASTMX</name>
<evidence type="ECO:0000256" key="1">
    <source>
        <dbReference type="SAM" id="MobiDB-lite"/>
    </source>
</evidence>
<accession>A0A8T2L766</accession>
<gene>
    <name evidence="2" type="ORF">AMEX_G18293</name>
</gene>
<feature type="region of interest" description="Disordered" evidence="1">
    <location>
        <begin position="1"/>
        <end position="22"/>
    </location>
</feature>
<protein>
    <submittedName>
        <fullName evidence="2">Uncharacterized protein</fullName>
    </submittedName>
</protein>
<reference evidence="2 3" key="1">
    <citation type="submission" date="2021-07" db="EMBL/GenBank/DDBJ databases">
        <authorList>
            <person name="Imarazene B."/>
            <person name="Zahm M."/>
            <person name="Klopp C."/>
            <person name="Cabau C."/>
            <person name="Beille S."/>
            <person name="Jouanno E."/>
            <person name="Castinel A."/>
            <person name="Lluch J."/>
            <person name="Gil L."/>
            <person name="Kuchtly C."/>
            <person name="Lopez Roques C."/>
            <person name="Donnadieu C."/>
            <person name="Parrinello H."/>
            <person name="Journot L."/>
            <person name="Du K."/>
            <person name="Schartl M."/>
            <person name="Retaux S."/>
            <person name="Guiguen Y."/>
        </authorList>
    </citation>
    <scope>NUCLEOTIDE SEQUENCE [LARGE SCALE GENOMIC DNA]</scope>
    <source>
        <strain evidence="2">Pach_M1</strain>
        <tissue evidence="2">Testis</tissue>
    </source>
</reference>
<evidence type="ECO:0000313" key="3">
    <source>
        <dbReference type="Proteomes" id="UP000752171"/>
    </source>
</evidence>
<dbReference type="EMBL" id="JAICCE010000015">
    <property type="protein sequence ID" value="KAG9267453.1"/>
    <property type="molecule type" value="Genomic_DNA"/>
</dbReference>
<sequence length="113" mass="12720">MSMDYMSALLQNKRGREGDPEDWGFNPTKRVCNGLESCVQAEYGALTESPMDTWEIQQVSHLKDTTTTTIINNNNNNHHHHKVLEAQNGGGPQCCPRCLAGEPGHINHIMQRY</sequence>
<dbReference type="AlphaFoldDB" id="A0A8T2L766"/>
<organism evidence="2 3">
    <name type="scientific">Astyanax mexicanus</name>
    <name type="common">Blind cave fish</name>
    <name type="synonym">Astyanax fasciatus mexicanus</name>
    <dbReference type="NCBI Taxonomy" id="7994"/>
    <lineage>
        <taxon>Eukaryota</taxon>
        <taxon>Metazoa</taxon>
        <taxon>Chordata</taxon>
        <taxon>Craniata</taxon>
        <taxon>Vertebrata</taxon>
        <taxon>Euteleostomi</taxon>
        <taxon>Actinopterygii</taxon>
        <taxon>Neopterygii</taxon>
        <taxon>Teleostei</taxon>
        <taxon>Ostariophysi</taxon>
        <taxon>Characiformes</taxon>
        <taxon>Characoidei</taxon>
        <taxon>Acestrorhamphidae</taxon>
        <taxon>Acestrorhamphinae</taxon>
        <taxon>Astyanax</taxon>
    </lineage>
</organism>